<dbReference type="OrthoDB" id="7843527at2"/>
<evidence type="ECO:0000313" key="3">
    <source>
        <dbReference type="EMBL" id="CDO60642.1"/>
    </source>
</evidence>
<dbReference type="Proteomes" id="UP000032160">
    <property type="component" value="Chromosome I"/>
</dbReference>
<dbReference type="SUPFAM" id="SSF55729">
    <property type="entry name" value="Acyl-CoA N-acyltransferases (Nat)"/>
    <property type="match status" value="1"/>
</dbReference>
<dbReference type="Pfam" id="PF00583">
    <property type="entry name" value="Acetyltransf_1"/>
    <property type="match status" value="1"/>
</dbReference>
<proteinExistence type="predicted"/>
<dbReference type="KEGG" id="pect:BN1012_Phect2429"/>
<sequence length="252" mass="27655">MATARKSAPKSKARTKTAARKTAAKKPTARKTAAKSASKTASKKTAAPKAEAKPSKPRAIAQPVIRRIWPLEADAMRRHLCRLDRDDRTLRFGRPVTNRFIQTYVDRIDWFRDIVIGAVVDGEVTASGILTPIGWRLPLEGSAAVAVESNMQGYGLGSELTKRMLTIGRNRFMSRIYMLCLVKNERMYRIAEKFGGEVDRFRDETVEAQFDLSRPTVSTVTTEAVSEGLALGRTVVGKVPVIGALANGTHAA</sequence>
<dbReference type="Gene3D" id="3.40.630.30">
    <property type="match status" value="1"/>
</dbReference>
<organism evidence="3 4">
    <name type="scientific">Candidatus Phaeomarinibacter ectocarpi</name>
    <dbReference type="NCBI Taxonomy" id="1458461"/>
    <lineage>
        <taxon>Bacteria</taxon>
        <taxon>Pseudomonadati</taxon>
        <taxon>Pseudomonadota</taxon>
        <taxon>Alphaproteobacteria</taxon>
        <taxon>Hyphomicrobiales</taxon>
        <taxon>Parvibaculaceae</taxon>
        <taxon>Candidatus Phaeomarinibacter</taxon>
    </lineage>
</organism>
<accession>X5ME17</accession>
<evidence type="ECO:0000259" key="2">
    <source>
        <dbReference type="PROSITE" id="PS51186"/>
    </source>
</evidence>
<dbReference type="STRING" id="1458461.BN1012_Phect2429"/>
<dbReference type="InterPro" id="IPR016181">
    <property type="entry name" value="Acyl_CoA_acyltransferase"/>
</dbReference>
<evidence type="ECO:0000256" key="1">
    <source>
        <dbReference type="SAM" id="MobiDB-lite"/>
    </source>
</evidence>
<feature type="compositionally biased region" description="Low complexity" evidence="1">
    <location>
        <begin position="34"/>
        <end position="49"/>
    </location>
</feature>
<keyword evidence="4" id="KW-1185">Reference proteome</keyword>
<keyword evidence="3" id="KW-0808">Transferase</keyword>
<dbReference type="PROSITE" id="PS51186">
    <property type="entry name" value="GNAT"/>
    <property type="match status" value="1"/>
</dbReference>
<dbReference type="InterPro" id="IPR000182">
    <property type="entry name" value="GNAT_dom"/>
</dbReference>
<gene>
    <name evidence="3" type="ORF">BN1012_Phect2429</name>
</gene>
<dbReference type="RefSeq" id="WP_043948640.1">
    <property type="nucleotide sequence ID" value="NZ_HG966617.1"/>
</dbReference>
<dbReference type="HOGENOM" id="CLU_1101319_0_0_5"/>
<dbReference type="EMBL" id="HG966617">
    <property type="protein sequence ID" value="CDO60642.1"/>
    <property type="molecule type" value="Genomic_DNA"/>
</dbReference>
<reference evidence="3 4" key="1">
    <citation type="journal article" date="2014" name="Front. Genet.">
        <title>Genome and metabolic network of "Candidatus Phaeomarinobacter ectocarpi" Ec32, a new candidate genus of Alphaproteobacteria frequently associated with brown algae.</title>
        <authorList>
            <person name="Dittami S.M."/>
            <person name="Barbeyron T."/>
            <person name="Boyen C."/>
            <person name="Cambefort J."/>
            <person name="Collet G."/>
            <person name="Delage L."/>
            <person name="Gobet A."/>
            <person name="Groisillier A."/>
            <person name="Leblanc C."/>
            <person name="Michel G."/>
            <person name="Scornet D."/>
            <person name="Siegel A."/>
            <person name="Tapia J.E."/>
            <person name="Tonon T."/>
        </authorList>
    </citation>
    <scope>NUCLEOTIDE SEQUENCE [LARGE SCALE GENOMIC DNA]</scope>
    <source>
        <strain evidence="3 4">Ec32</strain>
    </source>
</reference>
<dbReference type="AlphaFoldDB" id="X5ME17"/>
<protein>
    <submittedName>
        <fullName evidence="3">Histone acetyltransferase HPA2 and related acetyltransferases</fullName>
    </submittedName>
</protein>
<dbReference type="GO" id="GO:0016747">
    <property type="term" value="F:acyltransferase activity, transferring groups other than amino-acyl groups"/>
    <property type="evidence" value="ECO:0007669"/>
    <property type="project" value="InterPro"/>
</dbReference>
<feature type="compositionally biased region" description="Basic residues" evidence="1">
    <location>
        <begin position="7"/>
        <end position="33"/>
    </location>
</feature>
<feature type="domain" description="N-acetyltransferase" evidence="2">
    <location>
        <begin position="66"/>
        <end position="213"/>
    </location>
</feature>
<evidence type="ECO:0000313" key="4">
    <source>
        <dbReference type="Proteomes" id="UP000032160"/>
    </source>
</evidence>
<name>X5ME17_9HYPH</name>
<feature type="region of interest" description="Disordered" evidence="1">
    <location>
        <begin position="1"/>
        <end position="59"/>
    </location>
</feature>